<protein>
    <recommendedName>
        <fullName evidence="1">TIR domain-containing protein</fullName>
    </recommendedName>
</protein>
<accession>A0A9D4I9A2</accession>
<comment type="caution">
    <text evidence="2">The sequence shown here is derived from an EMBL/GenBank/DDBJ whole genome shotgun (WGS) entry which is preliminary data.</text>
</comment>
<proteinExistence type="predicted"/>
<organism evidence="2 3">
    <name type="scientific">Dreissena polymorpha</name>
    <name type="common">Zebra mussel</name>
    <name type="synonym">Mytilus polymorpha</name>
    <dbReference type="NCBI Taxonomy" id="45954"/>
    <lineage>
        <taxon>Eukaryota</taxon>
        <taxon>Metazoa</taxon>
        <taxon>Spiralia</taxon>
        <taxon>Lophotrochozoa</taxon>
        <taxon>Mollusca</taxon>
        <taxon>Bivalvia</taxon>
        <taxon>Autobranchia</taxon>
        <taxon>Heteroconchia</taxon>
        <taxon>Euheterodonta</taxon>
        <taxon>Imparidentia</taxon>
        <taxon>Neoheterodontei</taxon>
        <taxon>Myida</taxon>
        <taxon>Dreissenoidea</taxon>
        <taxon>Dreissenidae</taxon>
        <taxon>Dreissena</taxon>
    </lineage>
</organism>
<name>A0A9D4I9A2_DREPO</name>
<feature type="domain" description="TIR" evidence="1">
    <location>
        <begin position="186"/>
        <end position="307"/>
    </location>
</feature>
<evidence type="ECO:0000259" key="1">
    <source>
        <dbReference type="Pfam" id="PF13676"/>
    </source>
</evidence>
<dbReference type="GO" id="GO:0007165">
    <property type="term" value="P:signal transduction"/>
    <property type="evidence" value="ECO:0007669"/>
    <property type="project" value="InterPro"/>
</dbReference>
<dbReference type="Pfam" id="PF13676">
    <property type="entry name" value="TIR_2"/>
    <property type="match status" value="1"/>
</dbReference>
<dbReference type="PANTHER" id="PTHR46270:SF2">
    <property type="entry name" value="TIR DOMAIN-CONTAINING PROTEIN"/>
    <property type="match status" value="1"/>
</dbReference>
<dbReference type="InterPro" id="IPR035897">
    <property type="entry name" value="Toll_tir_struct_dom_sf"/>
</dbReference>
<dbReference type="InterPro" id="IPR000157">
    <property type="entry name" value="TIR_dom"/>
</dbReference>
<dbReference type="InterPro" id="IPR011989">
    <property type="entry name" value="ARM-like"/>
</dbReference>
<dbReference type="SUPFAM" id="SSF48371">
    <property type="entry name" value="ARM repeat"/>
    <property type="match status" value="1"/>
</dbReference>
<dbReference type="Gene3D" id="3.40.50.10140">
    <property type="entry name" value="Toll/interleukin-1 receptor homology (TIR) domain"/>
    <property type="match status" value="1"/>
</dbReference>
<dbReference type="PANTHER" id="PTHR46270">
    <property type="entry name" value="ARMADILLO-TYPE FOLD-RELATED"/>
    <property type="match status" value="1"/>
</dbReference>
<dbReference type="AlphaFoldDB" id="A0A9D4I9A2"/>
<evidence type="ECO:0000313" key="3">
    <source>
        <dbReference type="Proteomes" id="UP000828390"/>
    </source>
</evidence>
<reference evidence="2" key="1">
    <citation type="journal article" date="2019" name="bioRxiv">
        <title>The Genome of the Zebra Mussel, Dreissena polymorpha: A Resource for Invasive Species Research.</title>
        <authorList>
            <person name="McCartney M.A."/>
            <person name="Auch B."/>
            <person name="Kono T."/>
            <person name="Mallez S."/>
            <person name="Zhang Y."/>
            <person name="Obille A."/>
            <person name="Becker A."/>
            <person name="Abrahante J.E."/>
            <person name="Garbe J."/>
            <person name="Badalamenti J.P."/>
            <person name="Herman A."/>
            <person name="Mangelson H."/>
            <person name="Liachko I."/>
            <person name="Sullivan S."/>
            <person name="Sone E.D."/>
            <person name="Koren S."/>
            <person name="Silverstein K.A.T."/>
            <person name="Beckman K.B."/>
            <person name="Gohl D.M."/>
        </authorList>
    </citation>
    <scope>NUCLEOTIDE SEQUENCE</scope>
    <source>
        <strain evidence="2">Duluth1</strain>
        <tissue evidence="2">Whole animal</tissue>
    </source>
</reference>
<sequence>MALATLACIGTEADCRLETACINWLLIALKGTLKSDDRYCCGFTASECGEIIKNLTLNDKITHILVKKGAMPLLVELGTTKNENEQMVSVQAIWALCFNKVTQQKVVKDGTIGVVEFLIDKKMSEHSVIKEACSGALWTLRTAMKTSKNTKYIECAMQMKAAMRNMPTQHGPATKNKDTTNSTGHIMISYNSSDRTLITEIRDRLINTGSEVWMDVDKMRGSTTGSMAEAVENSSIVLICMSRKYKESPYCRSEAEYAYELGKTIIPLKTEPNYKPDGWLGLICAAKMICDFSGKYPTFEEPMSKLLNEINDCRRYK</sequence>
<evidence type="ECO:0000313" key="2">
    <source>
        <dbReference type="EMBL" id="KAH3753039.1"/>
    </source>
</evidence>
<dbReference type="SUPFAM" id="SSF52200">
    <property type="entry name" value="Toll/Interleukin receptor TIR domain"/>
    <property type="match status" value="1"/>
</dbReference>
<dbReference type="InterPro" id="IPR016024">
    <property type="entry name" value="ARM-type_fold"/>
</dbReference>
<keyword evidence="3" id="KW-1185">Reference proteome</keyword>
<gene>
    <name evidence="2" type="ORF">DPMN_187669</name>
</gene>
<dbReference type="Gene3D" id="1.25.10.10">
    <property type="entry name" value="Leucine-rich Repeat Variant"/>
    <property type="match status" value="1"/>
</dbReference>
<reference evidence="2" key="2">
    <citation type="submission" date="2020-11" db="EMBL/GenBank/DDBJ databases">
        <authorList>
            <person name="McCartney M.A."/>
            <person name="Auch B."/>
            <person name="Kono T."/>
            <person name="Mallez S."/>
            <person name="Becker A."/>
            <person name="Gohl D.M."/>
            <person name="Silverstein K.A.T."/>
            <person name="Koren S."/>
            <person name="Bechman K.B."/>
            <person name="Herman A."/>
            <person name="Abrahante J.E."/>
            <person name="Garbe J."/>
        </authorList>
    </citation>
    <scope>NUCLEOTIDE SEQUENCE</scope>
    <source>
        <strain evidence="2">Duluth1</strain>
        <tissue evidence="2">Whole animal</tissue>
    </source>
</reference>
<dbReference type="EMBL" id="JAIWYP010000010">
    <property type="protein sequence ID" value="KAH3753039.1"/>
    <property type="molecule type" value="Genomic_DNA"/>
</dbReference>
<dbReference type="Proteomes" id="UP000828390">
    <property type="component" value="Unassembled WGS sequence"/>
</dbReference>